<sequence length="258" mass="28656">DSNSWKPPALELGTTYYWRIVEVNDTNEWVGSMWQFTVETGKARDPSPGDDMKGVPVDANLSWTASCLADSHNMYFGASWADVNSGGGGTSKGSQSPGYDPGPLDAGTWYYWRVDEVGDTTIKGDVWSFRTAQGVLLYYKFDGSKGTHLPSPITDDSGNNIQFTKYVDPNYPTPGDPNGTVKYADPNPLIYTGGASADFEPFAGLYRDDPCDPNGWDPLRLDYPQYTIEMWFRVETFPDDLPDMPGHDNDHVALIKKY</sequence>
<protein>
    <submittedName>
        <fullName evidence="1">Uncharacterized protein</fullName>
    </submittedName>
</protein>
<organism evidence="1">
    <name type="scientific">marine sediment metagenome</name>
    <dbReference type="NCBI Taxonomy" id="412755"/>
    <lineage>
        <taxon>unclassified sequences</taxon>
        <taxon>metagenomes</taxon>
        <taxon>ecological metagenomes</taxon>
    </lineage>
</organism>
<feature type="non-terminal residue" evidence="1">
    <location>
        <position position="258"/>
    </location>
</feature>
<name>X0WN65_9ZZZZ</name>
<dbReference type="AlphaFoldDB" id="X0WN65"/>
<proteinExistence type="predicted"/>
<feature type="non-terminal residue" evidence="1">
    <location>
        <position position="1"/>
    </location>
</feature>
<gene>
    <name evidence="1" type="ORF">S01H1_55357</name>
</gene>
<dbReference type="EMBL" id="BARS01035981">
    <property type="protein sequence ID" value="GAG24672.1"/>
    <property type="molecule type" value="Genomic_DNA"/>
</dbReference>
<accession>X0WN65</accession>
<reference evidence="1" key="1">
    <citation type="journal article" date="2014" name="Front. Microbiol.">
        <title>High frequency of phylogenetically diverse reductive dehalogenase-homologous genes in deep subseafloor sedimentary metagenomes.</title>
        <authorList>
            <person name="Kawai M."/>
            <person name="Futagami T."/>
            <person name="Toyoda A."/>
            <person name="Takaki Y."/>
            <person name="Nishi S."/>
            <person name="Hori S."/>
            <person name="Arai W."/>
            <person name="Tsubouchi T."/>
            <person name="Morono Y."/>
            <person name="Uchiyama I."/>
            <person name="Ito T."/>
            <person name="Fujiyama A."/>
            <person name="Inagaki F."/>
            <person name="Takami H."/>
        </authorList>
    </citation>
    <scope>NUCLEOTIDE SEQUENCE</scope>
    <source>
        <strain evidence="1">Expedition CK06-06</strain>
    </source>
</reference>
<evidence type="ECO:0000313" key="1">
    <source>
        <dbReference type="EMBL" id="GAG24672.1"/>
    </source>
</evidence>
<comment type="caution">
    <text evidence="1">The sequence shown here is derived from an EMBL/GenBank/DDBJ whole genome shotgun (WGS) entry which is preliminary data.</text>
</comment>